<evidence type="ECO:0000313" key="1">
    <source>
        <dbReference type="EMBL" id="EKC18178.1"/>
    </source>
</evidence>
<organism evidence="1">
    <name type="scientific">Magallana gigas</name>
    <name type="common">Pacific oyster</name>
    <name type="synonym">Crassostrea gigas</name>
    <dbReference type="NCBI Taxonomy" id="29159"/>
    <lineage>
        <taxon>Eukaryota</taxon>
        <taxon>Metazoa</taxon>
        <taxon>Spiralia</taxon>
        <taxon>Lophotrochozoa</taxon>
        <taxon>Mollusca</taxon>
        <taxon>Bivalvia</taxon>
        <taxon>Autobranchia</taxon>
        <taxon>Pteriomorphia</taxon>
        <taxon>Ostreida</taxon>
        <taxon>Ostreoidea</taxon>
        <taxon>Ostreidae</taxon>
        <taxon>Magallana</taxon>
    </lineage>
</organism>
<dbReference type="EMBL" id="JH816272">
    <property type="protein sequence ID" value="EKC18178.1"/>
    <property type="molecule type" value="Genomic_DNA"/>
</dbReference>
<sequence length="136" mass="14323">MFSLAVLAVRAAMTNRSFETAPWVGGQESPTMSSLPLASGHLDSVGTTLLLSTFSRQLLSTGVTSSSGTSGSVEKDFSKFGLLCRILRLSCFLLHLMLGQGASLSTTHESSAGCFLKLVFSSWVSKLTVRSCPLGA</sequence>
<accession>K1P9T7</accession>
<proteinExistence type="predicted"/>
<name>K1P9T7_MAGGI</name>
<gene>
    <name evidence="1" type="ORF">CGI_10014617</name>
</gene>
<dbReference type="HOGENOM" id="CLU_1877447_0_0_1"/>
<dbReference type="InParanoid" id="K1P9T7"/>
<dbReference type="AlphaFoldDB" id="K1P9T7"/>
<reference evidence="1" key="1">
    <citation type="journal article" date="2012" name="Nature">
        <title>The oyster genome reveals stress adaptation and complexity of shell formation.</title>
        <authorList>
            <person name="Zhang G."/>
            <person name="Fang X."/>
            <person name="Guo X."/>
            <person name="Li L."/>
            <person name="Luo R."/>
            <person name="Xu F."/>
            <person name="Yang P."/>
            <person name="Zhang L."/>
            <person name="Wang X."/>
            <person name="Qi H."/>
            <person name="Xiong Z."/>
            <person name="Que H."/>
            <person name="Xie Y."/>
            <person name="Holland P.W."/>
            <person name="Paps J."/>
            <person name="Zhu Y."/>
            <person name="Wu F."/>
            <person name="Chen Y."/>
            <person name="Wang J."/>
            <person name="Peng C."/>
            <person name="Meng J."/>
            <person name="Yang L."/>
            <person name="Liu J."/>
            <person name="Wen B."/>
            <person name="Zhang N."/>
            <person name="Huang Z."/>
            <person name="Zhu Q."/>
            <person name="Feng Y."/>
            <person name="Mount A."/>
            <person name="Hedgecock D."/>
            <person name="Xu Z."/>
            <person name="Liu Y."/>
            <person name="Domazet-Loso T."/>
            <person name="Du Y."/>
            <person name="Sun X."/>
            <person name="Zhang S."/>
            <person name="Liu B."/>
            <person name="Cheng P."/>
            <person name="Jiang X."/>
            <person name="Li J."/>
            <person name="Fan D."/>
            <person name="Wang W."/>
            <person name="Fu W."/>
            <person name="Wang T."/>
            <person name="Wang B."/>
            <person name="Zhang J."/>
            <person name="Peng Z."/>
            <person name="Li Y."/>
            <person name="Li N."/>
            <person name="Wang J."/>
            <person name="Chen M."/>
            <person name="He Y."/>
            <person name="Tan F."/>
            <person name="Song X."/>
            <person name="Zheng Q."/>
            <person name="Huang R."/>
            <person name="Yang H."/>
            <person name="Du X."/>
            <person name="Chen L."/>
            <person name="Yang M."/>
            <person name="Gaffney P.M."/>
            <person name="Wang S."/>
            <person name="Luo L."/>
            <person name="She Z."/>
            <person name="Ming Y."/>
            <person name="Huang W."/>
            <person name="Zhang S."/>
            <person name="Huang B."/>
            <person name="Zhang Y."/>
            <person name="Qu T."/>
            <person name="Ni P."/>
            <person name="Miao G."/>
            <person name="Wang J."/>
            <person name="Wang Q."/>
            <person name="Steinberg C.E."/>
            <person name="Wang H."/>
            <person name="Li N."/>
            <person name="Qian L."/>
            <person name="Zhang G."/>
            <person name="Li Y."/>
            <person name="Yang H."/>
            <person name="Liu X."/>
            <person name="Wang J."/>
            <person name="Yin Y."/>
            <person name="Wang J."/>
        </authorList>
    </citation>
    <scope>NUCLEOTIDE SEQUENCE [LARGE SCALE GENOMIC DNA]</scope>
    <source>
        <strain evidence="1">05x7-T-G4-1.051#20</strain>
    </source>
</reference>
<protein>
    <submittedName>
        <fullName evidence="1">Uncharacterized protein</fullName>
    </submittedName>
</protein>